<dbReference type="SMART" id="SM01329">
    <property type="entry name" value="Iso_dh"/>
    <property type="match status" value="1"/>
</dbReference>
<dbReference type="GO" id="GO:0004449">
    <property type="term" value="F:isocitrate dehydrogenase (NAD+) activity"/>
    <property type="evidence" value="ECO:0007669"/>
    <property type="project" value="TreeGrafter"/>
</dbReference>
<comment type="similarity">
    <text evidence="1">Belongs to the isocitrate and isopropylmalate dehydrogenases family.</text>
</comment>
<dbReference type="Proteomes" id="UP000000268">
    <property type="component" value="Chromosome"/>
</dbReference>
<dbReference type="Gene3D" id="3.40.718.10">
    <property type="entry name" value="Isopropylmalate Dehydrogenase"/>
    <property type="match status" value="1"/>
</dbReference>
<keyword evidence="5" id="KW-1185">Reference proteome</keyword>
<dbReference type="RefSeq" id="WP_012165912.1">
    <property type="nucleotide sequence ID" value="NC_009925.1"/>
</dbReference>
<accession>B0BZF3</accession>
<dbReference type="EMBL" id="CP000828">
    <property type="protein sequence ID" value="ABW30698.1"/>
    <property type="molecule type" value="Genomic_DNA"/>
</dbReference>
<dbReference type="SUPFAM" id="SSF53659">
    <property type="entry name" value="Isocitrate/Isopropylmalate dehydrogenase-like"/>
    <property type="match status" value="1"/>
</dbReference>
<dbReference type="PANTHER" id="PTHR11835:SF34">
    <property type="entry name" value="ISOCITRATE DEHYDROGENASE [NAD] SUBUNIT ALPHA, MITOCHONDRIAL"/>
    <property type="match status" value="1"/>
</dbReference>
<protein>
    <submittedName>
        <fullName evidence="4">Isocitrate dehydrogenase NAD-dependent</fullName>
    </submittedName>
</protein>
<dbReference type="STRING" id="329726.AM1_5753"/>
<organism evidence="4 5">
    <name type="scientific">Acaryochloris marina (strain MBIC 11017)</name>
    <dbReference type="NCBI Taxonomy" id="329726"/>
    <lineage>
        <taxon>Bacteria</taxon>
        <taxon>Bacillati</taxon>
        <taxon>Cyanobacteriota</taxon>
        <taxon>Cyanophyceae</taxon>
        <taxon>Acaryochloridales</taxon>
        <taxon>Acaryochloridaceae</taxon>
        <taxon>Acaryochloris</taxon>
    </lineage>
</organism>
<evidence type="ECO:0000259" key="3">
    <source>
        <dbReference type="SMART" id="SM01329"/>
    </source>
</evidence>
<dbReference type="Pfam" id="PF00180">
    <property type="entry name" value="Iso_dh"/>
    <property type="match status" value="1"/>
</dbReference>
<name>B0BZF3_ACAM1</name>
<evidence type="ECO:0000313" key="4">
    <source>
        <dbReference type="EMBL" id="ABW30698.1"/>
    </source>
</evidence>
<feature type="domain" description="Isopropylmalate dehydrogenase-like" evidence="3">
    <location>
        <begin position="4"/>
        <end position="342"/>
    </location>
</feature>
<dbReference type="PANTHER" id="PTHR11835">
    <property type="entry name" value="DECARBOXYLATING DEHYDROGENASES-ISOCITRATE, ISOPROPYLMALATE, TARTRATE"/>
    <property type="match status" value="1"/>
</dbReference>
<evidence type="ECO:0000313" key="5">
    <source>
        <dbReference type="Proteomes" id="UP000000268"/>
    </source>
</evidence>
<evidence type="ECO:0000256" key="1">
    <source>
        <dbReference type="ARBA" id="ARBA00007769"/>
    </source>
</evidence>
<dbReference type="OrthoDB" id="9806254at2"/>
<dbReference type="InterPro" id="IPR024084">
    <property type="entry name" value="IsoPropMal-DH-like_dom"/>
</dbReference>
<dbReference type="HOGENOM" id="CLU_031953_0_1_3"/>
<dbReference type="KEGG" id="amr:AM1_5753"/>
<evidence type="ECO:0000256" key="2">
    <source>
        <dbReference type="ARBA" id="ARBA00023002"/>
    </source>
</evidence>
<sequence length="348" mass="37749">MGYPVVLIQEGELGAQVTNALQMAIAATGVDITWQIVDIGGEDQQGLLPNYIFDIIRTAKTAVIGPLMMPDNYRQMEADIREKLDLYVNLRPAKTMVGIPSNYQNVDIMIVRETTEGIYAGIEFERTSVEAADARSFLSKLSGKRIREDAAVGIKPISVKGCGQIIEFAFNYARKTKRHQVIAVHQAHFMAHTDGLFLEIARDIAQEFPDIAFADRSIEVICQELMQKPERFDVLVMPNLYGDLLAHLCAGMVGGLSVPIAHVGDKYAVFGAQSTGTDDVGHDPTSLILAGALMLRHLGEQEAAQRLQAAVEAVVASHVDTTADLNPVGFEGVDSQAMAQAITQAIAA</sequence>
<dbReference type="GO" id="GO:0006102">
    <property type="term" value="P:isocitrate metabolic process"/>
    <property type="evidence" value="ECO:0007669"/>
    <property type="project" value="TreeGrafter"/>
</dbReference>
<keyword evidence="2" id="KW-0560">Oxidoreductase</keyword>
<proteinExistence type="inferred from homology"/>
<dbReference type="GO" id="GO:0006099">
    <property type="term" value="P:tricarboxylic acid cycle"/>
    <property type="evidence" value="ECO:0007669"/>
    <property type="project" value="TreeGrafter"/>
</dbReference>
<gene>
    <name evidence="4" type="primary">icd</name>
    <name evidence="4" type="ordered locus">AM1_5753</name>
</gene>
<dbReference type="eggNOG" id="COG0473">
    <property type="taxonomic scope" value="Bacteria"/>
</dbReference>
<dbReference type="AlphaFoldDB" id="B0BZF3"/>
<reference evidence="4 5" key="1">
    <citation type="journal article" date="2008" name="Proc. Natl. Acad. Sci. U.S.A.">
        <title>Niche adaptation and genome expansion in the chlorophyll d-producing cyanobacterium Acaryochloris marina.</title>
        <authorList>
            <person name="Swingley W.D."/>
            <person name="Chen M."/>
            <person name="Cheung P.C."/>
            <person name="Conrad A.L."/>
            <person name="Dejesa L.C."/>
            <person name="Hao J."/>
            <person name="Honchak B.M."/>
            <person name="Karbach L.E."/>
            <person name="Kurdoglu A."/>
            <person name="Lahiri S."/>
            <person name="Mastrian S.D."/>
            <person name="Miyashita H."/>
            <person name="Page L."/>
            <person name="Ramakrishna P."/>
            <person name="Satoh S."/>
            <person name="Sattley W.M."/>
            <person name="Shimada Y."/>
            <person name="Taylor H.L."/>
            <person name="Tomo T."/>
            <person name="Tsuchiya T."/>
            <person name="Wang Z.T."/>
            <person name="Raymond J."/>
            <person name="Mimuro M."/>
            <person name="Blankenship R.E."/>
            <person name="Touchman J.W."/>
        </authorList>
    </citation>
    <scope>NUCLEOTIDE SEQUENCE [LARGE SCALE GENOMIC DNA]</scope>
    <source>
        <strain evidence="5">MBIC 11017</strain>
    </source>
</reference>